<protein>
    <submittedName>
        <fullName evidence="1">Uncharacterized protein</fullName>
    </submittedName>
</protein>
<organism evidence="1 2">
    <name type="scientific">Heterobasidion irregulare (strain TC 32-1)</name>
    <dbReference type="NCBI Taxonomy" id="747525"/>
    <lineage>
        <taxon>Eukaryota</taxon>
        <taxon>Fungi</taxon>
        <taxon>Dikarya</taxon>
        <taxon>Basidiomycota</taxon>
        <taxon>Agaricomycotina</taxon>
        <taxon>Agaricomycetes</taxon>
        <taxon>Russulales</taxon>
        <taxon>Bondarzewiaceae</taxon>
        <taxon>Heterobasidion</taxon>
        <taxon>Heterobasidion annosum species complex</taxon>
    </lineage>
</organism>
<dbReference type="GeneID" id="20676997"/>
<keyword evidence="2" id="KW-1185">Reference proteome</keyword>
<sequence>MKYPLQEPRERTPLLFQTTLPQSLSPSWLTRTTRETSLDGARSSSASDVRLSPSFVLSKAGLEWTIIELMLERLIPGVAMGVEMHEARYWHRLAYGGIGQVVQMTPTEIGHAAGYEAYRQFIHHAPIYESVNRGYTRQREALTGLAVAEVQRLWRETGRGPDPYGLQAASEAAAGTACRIFDSHVDSGSVGSDYSRGRRNSFGAPYADPLDTAYADDDSMFARRRPLQGSSAVMPMPMPIPMPIAASGASPYAGQSTLGGGYSSSLPSSVYGGASPYNRASSVIPSSPYAGGASTGYPGGGSMAPNTTNIYLGTPYRGRSPGPGYNSAPRYNVAGGPYYPGDNGTPAYGMGYGGGIGTSNMGYAPGGGPMSYGAGWSGMGYGTGAAGIGYGNGVGGIGYVIDTDMGTTTMDCCIEGITA</sequence>
<dbReference type="EMBL" id="KI925459">
    <property type="protein sequence ID" value="ETW80954.1"/>
    <property type="molecule type" value="Genomic_DNA"/>
</dbReference>
<dbReference type="InParanoid" id="W4K5D4"/>
<evidence type="ECO:0000313" key="2">
    <source>
        <dbReference type="Proteomes" id="UP000030671"/>
    </source>
</evidence>
<dbReference type="AlphaFoldDB" id="W4K5D4"/>
<dbReference type="Proteomes" id="UP000030671">
    <property type="component" value="Unassembled WGS sequence"/>
</dbReference>
<dbReference type="HOGENOM" id="CLU_655614_0_0_1"/>
<proteinExistence type="predicted"/>
<dbReference type="KEGG" id="hir:HETIRDRAFT_459487"/>
<name>W4K5D4_HETIT</name>
<reference evidence="1 2" key="1">
    <citation type="journal article" date="2012" name="New Phytol.">
        <title>Insight into trade-off between wood decay and parasitism from the genome of a fungal forest pathogen.</title>
        <authorList>
            <person name="Olson A."/>
            <person name="Aerts A."/>
            <person name="Asiegbu F."/>
            <person name="Belbahri L."/>
            <person name="Bouzid O."/>
            <person name="Broberg A."/>
            <person name="Canback B."/>
            <person name="Coutinho P.M."/>
            <person name="Cullen D."/>
            <person name="Dalman K."/>
            <person name="Deflorio G."/>
            <person name="van Diepen L.T."/>
            <person name="Dunand C."/>
            <person name="Duplessis S."/>
            <person name="Durling M."/>
            <person name="Gonthier P."/>
            <person name="Grimwood J."/>
            <person name="Fossdal C.G."/>
            <person name="Hansson D."/>
            <person name="Henrissat B."/>
            <person name="Hietala A."/>
            <person name="Himmelstrand K."/>
            <person name="Hoffmeister D."/>
            <person name="Hogberg N."/>
            <person name="James T.Y."/>
            <person name="Karlsson M."/>
            <person name="Kohler A."/>
            <person name="Kues U."/>
            <person name="Lee Y.H."/>
            <person name="Lin Y.C."/>
            <person name="Lind M."/>
            <person name="Lindquist E."/>
            <person name="Lombard V."/>
            <person name="Lucas S."/>
            <person name="Lunden K."/>
            <person name="Morin E."/>
            <person name="Murat C."/>
            <person name="Park J."/>
            <person name="Raffaello T."/>
            <person name="Rouze P."/>
            <person name="Salamov A."/>
            <person name="Schmutz J."/>
            <person name="Solheim H."/>
            <person name="Stahlberg J."/>
            <person name="Velez H."/>
            <person name="de Vries R.P."/>
            <person name="Wiebenga A."/>
            <person name="Woodward S."/>
            <person name="Yakovlev I."/>
            <person name="Garbelotto M."/>
            <person name="Martin F."/>
            <person name="Grigoriev I.V."/>
            <person name="Stenlid J."/>
        </authorList>
    </citation>
    <scope>NUCLEOTIDE SEQUENCE [LARGE SCALE GENOMIC DNA]</scope>
    <source>
        <strain evidence="1 2">TC 32-1</strain>
    </source>
</reference>
<dbReference type="RefSeq" id="XP_009547643.1">
    <property type="nucleotide sequence ID" value="XM_009549348.1"/>
</dbReference>
<gene>
    <name evidence="1" type="ORF">HETIRDRAFT_459487</name>
</gene>
<dbReference type="OrthoDB" id="2802356at2759"/>
<evidence type="ECO:0000313" key="1">
    <source>
        <dbReference type="EMBL" id="ETW80954.1"/>
    </source>
</evidence>
<dbReference type="STRING" id="747525.W4K5D4"/>
<accession>W4K5D4</accession>